<accession>A0A8T0GNY4</accession>
<feature type="region of interest" description="Disordered" evidence="1">
    <location>
        <begin position="276"/>
        <end position="298"/>
    </location>
</feature>
<proteinExistence type="predicted"/>
<feature type="region of interest" description="Disordered" evidence="1">
    <location>
        <begin position="1"/>
        <end position="93"/>
    </location>
</feature>
<reference evidence="2" key="1">
    <citation type="submission" date="2020-06" db="EMBL/GenBank/DDBJ databases">
        <title>WGS assembly of Ceratodon purpureus strain R40.</title>
        <authorList>
            <person name="Carey S.B."/>
            <person name="Jenkins J."/>
            <person name="Shu S."/>
            <person name="Lovell J.T."/>
            <person name="Sreedasyam A."/>
            <person name="Maumus F."/>
            <person name="Tiley G.P."/>
            <person name="Fernandez-Pozo N."/>
            <person name="Barry K."/>
            <person name="Chen C."/>
            <person name="Wang M."/>
            <person name="Lipzen A."/>
            <person name="Daum C."/>
            <person name="Saski C.A."/>
            <person name="Payton A.C."/>
            <person name="Mcbreen J.C."/>
            <person name="Conrad R.E."/>
            <person name="Kollar L.M."/>
            <person name="Olsson S."/>
            <person name="Huttunen S."/>
            <person name="Landis J.B."/>
            <person name="Wickett N.J."/>
            <person name="Johnson M.G."/>
            <person name="Rensing S.A."/>
            <person name="Grimwood J."/>
            <person name="Schmutz J."/>
            <person name="Mcdaniel S.F."/>
        </authorList>
    </citation>
    <scope>NUCLEOTIDE SEQUENCE</scope>
    <source>
        <strain evidence="2">R40</strain>
    </source>
</reference>
<dbReference type="AlphaFoldDB" id="A0A8T0GNY4"/>
<feature type="region of interest" description="Disordered" evidence="1">
    <location>
        <begin position="228"/>
        <end position="247"/>
    </location>
</feature>
<sequence length="440" mass="46600">MDSLLASYASDEEDDREEEEEDVKPLPAVKASLFGRLPPPRNPSAGVSSGALPPPRSLVKVEDVGDGAAGESRSGLFGKLPPPKVERFGGNPNDEGLGFGAGAKASLFAALPAPRVGFEGARVKVEEGSGNGSAKVKKQVVAFKPPIDVSVLEDDDDDWRPAQKRVKKEVESVVKGAGGLQALLPAPKNNLGLGSALGGGGGGGGRRAAMEVAARTEDVKAEPLAVNSRVSVSAAAPEVKREGLGSQGRVQYDNSAYAVDESAAFAPQVPYSNEAYGWTAPQGAYAPADEKPQSVHNVNSHYEQQNWQYTGNASHSSQSSQASYAPASSEPVSDPVAQVLQAERRRGREDKMAAPTIIEVKQADLTGGKVREDQLRSTGIAFGPSYQPVSSSKDKPSKIQRRKHQIGTLLHDMKAREMELLDRRAKGNLTKAETQAKYGW</sequence>
<organism evidence="2 3">
    <name type="scientific">Ceratodon purpureus</name>
    <name type="common">Fire moss</name>
    <name type="synonym">Dicranum purpureum</name>
    <dbReference type="NCBI Taxonomy" id="3225"/>
    <lineage>
        <taxon>Eukaryota</taxon>
        <taxon>Viridiplantae</taxon>
        <taxon>Streptophyta</taxon>
        <taxon>Embryophyta</taxon>
        <taxon>Bryophyta</taxon>
        <taxon>Bryophytina</taxon>
        <taxon>Bryopsida</taxon>
        <taxon>Dicranidae</taxon>
        <taxon>Pseudoditrichales</taxon>
        <taxon>Ditrichaceae</taxon>
        <taxon>Ceratodon</taxon>
    </lineage>
</organism>
<dbReference type="GO" id="GO:0005634">
    <property type="term" value="C:nucleus"/>
    <property type="evidence" value="ECO:0007669"/>
    <property type="project" value="TreeGrafter"/>
</dbReference>
<dbReference type="InterPro" id="IPR018800">
    <property type="entry name" value="PRCC"/>
</dbReference>
<name>A0A8T0GNY4_CERPU</name>
<evidence type="ECO:0000313" key="3">
    <source>
        <dbReference type="Proteomes" id="UP000822688"/>
    </source>
</evidence>
<gene>
    <name evidence="2" type="ORF">KC19_10G143200</name>
</gene>
<comment type="caution">
    <text evidence="2">The sequence shown here is derived from an EMBL/GenBank/DDBJ whole genome shotgun (WGS) entry which is preliminary data.</text>
</comment>
<feature type="compositionally biased region" description="Acidic residues" evidence="1">
    <location>
        <begin position="10"/>
        <end position="22"/>
    </location>
</feature>
<dbReference type="Proteomes" id="UP000822688">
    <property type="component" value="Chromosome 10"/>
</dbReference>
<feature type="region of interest" description="Disordered" evidence="1">
    <location>
        <begin position="310"/>
        <end position="334"/>
    </location>
</feature>
<evidence type="ECO:0008006" key="4">
    <source>
        <dbReference type="Google" id="ProtNLM"/>
    </source>
</evidence>
<dbReference type="EMBL" id="CM026431">
    <property type="protein sequence ID" value="KAG0559969.1"/>
    <property type="molecule type" value="Genomic_DNA"/>
</dbReference>
<evidence type="ECO:0000256" key="1">
    <source>
        <dbReference type="SAM" id="MobiDB-lite"/>
    </source>
</evidence>
<protein>
    <recommendedName>
        <fullName evidence="4">Proline-rich protein PRCC</fullName>
    </recommendedName>
</protein>
<dbReference type="PANTHER" id="PTHR13621:SF2">
    <property type="entry name" value="PROLINE-RICH PROTEIN PRCC"/>
    <property type="match status" value="1"/>
</dbReference>
<dbReference type="Pfam" id="PF10253">
    <property type="entry name" value="PRCC"/>
    <property type="match status" value="1"/>
</dbReference>
<feature type="compositionally biased region" description="Low complexity" evidence="1">
    <location>
        <begin position="313"/>
        <end position="329"/>
    </location>
</feature>
<keyword evidence="3" id="KW-1185">Reference proteome</keyword>
<dbReference type="PANTHER" id="PTHR13621">
    <property type="entry name" value="PROLINE-RICH PROTEIN PRCC"/>
    <property type="match status" value="1"/>
</dbReference>
<evidence type="ECO:0000313" key="2">
    <source>
        <dbReference type="EMBL" id="KAG0559969.1"/>
    </source>
</evidence>